<proteinExistence type="inferred from homology"/>
<dbReference type="Pfam" id="PF01875">
    <property type="entry name" value="Memo"/>
    <property type="match status" value="1"/>
</dbReference>
<protein>
    <recommendedName>
        <fullName evidence="3">Protein MEMO1</fullName>
    </recommendedName>
</protein>
<evidence type="ECO:0000256" key="1">
    <source>
        <dbReference type="ARBA" id="ARBA00006315"/>
    </source>
</evidence>
<accession>A0A7S3XLT3</accession>
<evidence type="ECO:0008006" key="3">
    <source>
        <dbReference type="Google" id="ProtNLM"/>
    </source>
</evidence>
<dbReference type="InterPro" id="IPR002737">
    <property type="entry name" value="MEMO1_fam"/>
</dbReference>
<organism evidence="2">
    <name type="scientific">Heterosigma akashiwo</name>
    <name type="common">Chromophytic alga</name>
    <name type="synonym">Heterosigma carterae</name>
    <dbReference type="NCBI Taxonomy" id="2829"/>
    <lineage>
        <taxon>Eukaryota</taxon>
        <taxon>Sar</taxon>
        <taxon>Stramenopiles</taxon>
        <taxon>Ochrophyta</taxon>
        <taxon>Raphidophyceae</taxon>
        <taxon>Chattonellales</taxon>
        <taxon>Chattonellaceae</taxon>
        <taxon>Heterosigma</taxon>
    </lineage>
</organism>
<evidence type="ECO:0000313" key="2">
    <source>
        <dbReference type="EMBL" id="CAE0624374.1"/>
    </source>
</evidence>
<dbReference type="NCBIfam" id="TIGR04336">
    <property type="entry name" value="AmmeMemoSam_B"/>
    <property type="match status" value="1"/>
</dbReference>
<sequence>MGNKLTLKRVREKSAGPQSMANFQEYTRSASHAGSWYTDDGNALSSDLQGWLDQAEVTERPGSIKALIGPHAGFSYSGPTAAYAYKHLNTEAVQTIFVLGPSHHVYLQGAAISMANKLETPVGDLVPNKEIIQELMGSGLFEAMDQQTDEDEHSIEMHLPYVAKIIGEQANDVKVVCIMIGATSPNQEEQYGRLLAPYLDDPNCFFIISSDFCHWGQRFRYQPYEEDHGEIHQYIEWLDHKGMELIESLDPEGFIAYLSQYHNTICGRHPITVLLFAIKASNSQYSIEFVRYAQSSACKTRHDSSVSYASAVVWKS</sequence>
<gene>
    <name evidence="2" type="ORF">HAKA00212_LOCUS3041</name>
</gene>
<dbReference type="AlphaFoldDB" id="A0A7S3XLT3"/>
<dbReference type="CDD" id="cd07361">
    <property type="entry name" value="MEMO_like"/>
    <property type="match status" value="1"/>
</dbReference>
<dbReference type="PANTHER" id="PTHR11060:SF0">
    <property type="entry name" value="PROTEIN MEMO1"/>
    <property type="match status" value="1"/>
</dbReference>
<name>A0A7S3XLT3_HETAK</name>
<dbReference type="PANTHER" id="PTHR11060">
    <property type="entry name" value="PROTEIN MEMO1"/>
    <property type="match status" value="1"/>
</dbReference>
<dbReference type="HAMAP" id="MF_00055">
    <property type="entry name" value="MEMO1"/>
    <property type="match status" value="1"/>
</dbReference>
<reference evidence="2" key="1">
    <citation type="submission" date="2021-01" db="EMBL/GenBank/DDBJ databases">
        <authorList>
            <person name="Corre E."/>
            <person name="Pelletier E."/>
            <person name="Niang G."/>
            <person name="Scheremetjew M."/>
            <person name="Finn R."/>
            <person name="Kale V."/>
            <person name="Holt S."/>
            <person name="Cochrane G."/>
            <person name="Meng A."/>
            <person name="Brown T."/>
            <person name="Cohen L."/>
        </authorList>
    </citation>
    <scope>NUCLEOTIDE SEQUENCE</scope>
    <source>
        <strain evidence="2">CCMP3107</strain>
    </source>
</reference>
<comment type="similarity">
    <text evidence="1">Belongs to the MEMO1 family.</text>
</comment>
<dbReference type="EMBL" id="HBIU01007792">
    <property type="protein sequence ID" value="CAE0624374.1"/>
    <property type="molecule type" value="Transcribed_RNA"/>
</dbReference>
<dbReference type="Gene3D" id="3.40.830.10">
    <property type="entry name" value="LigB-like"/>
    <property type="match status" value="1"/>
</dbReference>